<gene>
    <name evidence="2" type="ORF">ATK86_7195</name>
</gene>
<proteinExistence type="predicted"/>
<accession>A0A2N3V592</accession>
<feature type="compositionally biased region" description="Gly residues" evidence="1">
    <location>
        <begin position="285"/>
        <end position="306"/>
    </location>
</feature>
<sequence length="392" mass="38717">MTTQYDPPGITDPENVDGLTHQQIVDAFAAVANSTSSIVVAWKQGDADLTDSTKQMLVAVRGAVDGAWEGAAADAAVATIARYCDDSLRLPELFDEVSQVVGNTAMTAVMAKSFLPPVVTVTADQSTDPEGFDRQTREAETAQAEARRIMSERYVVGFQDQDAKLPTFPAAMAISEDQAPQTGQPGASSSGSLSQSASPQSPASTEPIGTEPQPQPSTDPGTEPSTDAPVGTDSESAGPSSDGSTDTGGQDDSTQAASTAPSSAPTGSTPTTSVPGDSPRTATPYGGGAGSSGGGAGAPGGPGGGSPVPSPGAAQPPGSAGAGSSPGARGGLPAAAHAGGSGMHGMPGAAGRGGGRGDDQDKTDKKVSLTHGDNTTELLGVIKHVPPVIGDR</sequence>
<feature type="compositionally biased region" description="Polar residues" evidence="1">
    <location>
        <begin position="216"/>
        <end position="225"/>
    </location>
</feature>
<feature type="compositionally biased region" description="Low complexity" evidence="1">
    <location>
        <begin position="183"/>
        <end position="204"/>
    </location>
</feature>
<feature type="compositionally biased region" description="Basic and acidic residues" evidence="1">
    <location>
        <begin position="355"/>
        <end position="367"/>
    </location>
</feature>
<dbReference type="EMBL" id="PJMW01000003">
    <property type="protein sequence ID" value="PKV76792.1"/>
    <property type="molecule type" value="Genomic_DNA"/>
</dbReference>
<comment type="caution">
    <text evidence="2">The sequence shown here is derived from an EMBL/GenBank/DDBJ whole genome shotgun (WGS) entry which is preliminary data.</text>
</comment>
<dbReference type="Proteomes" id="UP000233766">
    <property type="component" value="Unassembled WGS sequence"/>
</dbReference>
<feature type="compositionally biased region" description="Gly residues" evidence="1">
    <location>
        <begin position="339"/>
        <end position="354"/>
    </location>
</feature>
<evidence type="ECO:0000313" key="2">
    <source>
        <dbReference type="EMBL" id="PKV76792.1"/>
    </source>
</evidence>
<feature type="region of interest" description="Disordered" evidence="1">
    <location>
        <begin position="177"/>
        <end position="392"/>
    </location>
</feature>
<organism evidence="2 3">
    <name type="scientific">Nocardia fluminea</name>
    <dbReference type="NCBI Taxonomy" id="134984"/>
    <lineage>
        <taxon>Bacteria</taxon>
        <taxon>Bacillati</taxon>
        <taxon>Actinomycetota</taxon>
        <taxon>Actinomycetes</taxon>
        <taxon>Mycobacteriales</taxon>
        <taxon>Nocardiaceae</taxon>
        <taxon>Nocardia</taxon>
    </lineage>
</organism>
<protein>
    <recommendedName>
        <fullName evidence="4">PPE family protein</fullName>
    </recommendedName>
</protein>
<reference evidence="2 3" key="1">
    <citation type="submission" date="2017-12" db="EMBL/GenBank/DDBJ databases">
        <title>Sequencing the genomes of 1000 Actinobacteria strains.</title>
        <authorList>
            <person name="Klenk H.-P."/>
        </authorList>
    </citation>
    <scope>NUCLEOTIDE SEQUENCE [LARGE SCALE GENOMIC DNA]</scope>
    <source>
        <strain evidence="2 3">DSM 44489</strain>
    </source>
</reference>
<evidence type="ECO:0000313" key="3">
    <source>
        <dbReference type="Proteomes" id="UP000233766"/>
    </source>
</evidence>
<feature type="compositionally biased region" description="Low complexity" evidence="1">
    <location>
        <begin position="311"/>
        <end position="338"/>
    </location>
</feature>
<evidence type="ECO:0000256" key="1">
    <source>
        <dbReference type="SAM" id="MobiDB-lite"/>
    </source>
</evidence>
<name>A0A2N3V592_9NOCA</name>
<feature type="compositionally biased region" description="Low complexity" evidence="1">
    <location>
        <begin position="240"/>
        <end position="275"/>
    </location>
</feature>
<evidence type="ECO:0008006" key="4">
    <source>
        <dbReference type="Google" id="ProtNLM"/>
    </source>
</evidence>
<keyword evidence="3" id="KW-1185">Reference proteome</keyword>
<dbReference type="AlphaFoldDB" id="A0A2N3V592"/>